<reference evidence="2 3" key="1">
    <citation type="submission" date="2013-05" db="EMBL/GenBank/DDBJ databases">
        <title>Genome assembly of Chondromyces apiculatus DSM 436.</title>
        <authorList>
            <person name="Sharma G."/>
            <person name="Khatri I."/>
            <person name="Kaur C."/>
            <person name="Mayilraj S."/>
            <person name="Subramanian S."/>
        </authorList>
    </citation>
    <scope>NUCLEOTIDE SEQUENCE [LARGE SCALE GENOMIC DNA]</scope>
    <source>
        <strain evidence="2 3">DSM 436</strain>
    </source>
</reference>
<evidence type="ECO:0000259" key="1">
    <source>
        <dbReference type="Pfam" id="PF20296"/>
    </source>
</evidence>
<comment type="caution">
    <text evidence="2">The sequence shown here is derived from an EMBL/GenBank/DDBJ whole genome shotgun (WGS) entry which is preliminary data.</text>
</comment>
<gene>
    <name evidence="2" type="ORF">CAP_5246</name>
</gene>
<dbReference type="Pfam" id="PF20296">
    <property type="entry name" value="MTaX1"/>
    <property type="match status" value="1"/>
</dbReference>
<evidence type="ECO:0000313" key="2">
    <source>
        <dbReference type="EMBL" id="EYF03816.1"/>
    </source>
</evidence>
<dbReference type="AlphaFoldDB" id="A0A017T5G8"/>
<feature type="domain" description="Methylase-associated X1" evidence="1">
    <location>
        <begin position="8"/>
        <end position="130"/>
    </location>
</feature>
<dbReference type="eggNOG" id="ENOG5032G9B">
    <property type="taxonomic scope" value="Bacteria"/>
</dbReference>
<protein>
    <recommendedName>
        <fullName evidence="1">Methylase-associated X1 domain-containing protein</fullName>
    </recommendedName>
</protein>
<keyword evidence="3" id="KW-1185">Reference proteome</keyword>
<proteinExistence type="predicted"/>
<evidence type="ECO:0000313" key="3">
    <source>
        <dbReference type="Proteomes" id="UP000019678"/>
    </source>
</evidence>
<dbReference type="InterPro" id="IPR046894">
    <property type="entry name" value="MTaX1"/>
</dbReference>
<sequence>MAGERLGIIAYAFLANTKLTKNRPDDEHRFQVKYGPDDGAMHELWQDPYGLYTTLFLGINPELGFFVGADPVLHNPTRFFISVEFKQEHVDTVIRNGWHAWERDRRSRGSESEPAEVLVGGSADNFLRYIRFEQEALGEDQGHRQFLADQVSTRPLNVLPPSTSVLVPSAARLHDLAREFEMSETEVLDLIMSARRLKMAVRGWVAETHLVRRLAVVPGVTDCTRSDEEGGPDVLLRFEGSRPISVECKNVLRERSAAGLVRVDFQRTRASKADPCSRYYSPRDFDVVAACLHAVTERWEFRFARTVSLDPHGKCSGKLSHLVKLDGRWSDSVQHVFRAVANG</sequence>
<dbReference type="Proteomes" id="UP000019678">
    <property type="component" value="Unassembled WGS sequence"/>
</dbReference>
<name>A0A017T5G8_9BACT</name>
<accession>A0A017T5G8</accession>
<dbReference type="EMBL" id="ASRX01000042">
    <property type="protein sequence ID" value="EYF03816.1"/>
    <property type="molecule type" value="Genomic_DNA"/>
</dbReference>
<organism evidence="2 3">
    <name type="scientific">Chondromyces apiculatus DSM 436</name>
    <dbReference type="NCBI Taxonomy" id="1192034"/>
    <lineage>
        <taxon>Bacteria</taxon>
        <taxon>Pseudomonadati</taxon>
        <taxon>Myxococcota</taxon>
        <taxon>Polyangia</taxon>
        <taxon>Polyangiales</taxon>
        <taxon>Polyangiaceae</taxon>
        <taxon>Chondromyces</taxon>
    </lineage>
</organism>